<dbReference type="RefSeq" id="WP_058580908.1">
    <property type="nucleotide sequence ID" value="NZ_LOPU01000017.1"/>
</dbReference>
<feature type="transmembrane region" description="Helical" evidence="7">
    <location>
        <begin position="403"/>
        <end position="424"/>
    </location>
</feature>
<dbReference type="OrthoDB" id="200143at2157"/>
<name>A0A0W1RC03_9EURY</name>
<dbReference type="GO" id="GO:0005886">
    <property type="term" value="C:plasma membrane"/>
    <property type="evidence" value="ECO:0007669"/>
    <property type="project" value="UniProtKB-SubCell"/>
</dbReference>
<keyword evidence="5 7" id="KW-1133">Transmembrane helix</keyword>
<dbReference type="InterPro" id="IPR004681">
    <property type="entry name" value="TRAP_DctM"/>
</dbReference>
<gene>
    <name evidence="9" type="ORF">AUR64_07895</name>
</gene>
<feature type="transmembrane region" description="Helical" evidence="7">
    <location>
        <begin position="244"/>
        <end position="263"/>
    </location>
</feature>
<organism evidence="9 10">
    <name type="scientific">Haloprofundus marisrubri</name>
    <dbReference type="NCBI Taxonomy" id="1514971"/>
    <lineage>
        <taxon>Archaea</taxon>
        <taxon>Methanobacteriati</taxon>
        <taxon>Methanobacteriota</taxon>
        <taxon>Stenosarchaea group</taxon>
        <taxon>Halobacteria</taxon>
        <taxon>Halobacteriales</taxon>
        <taxon>Haloferacaceae</taxon>
        <taxon>Haloprofundus</taxon>
    </lineage>
</organism>
<feature type="transmembrane region" description="Helical" evidence="7">
    <location>
        <begin position="217"/>
        <end position="238"/>
    </location>
</feature>
<dbReference type="STRING" id="1514971.AUR64_07895"/>
<dbReference type="AlphaFoldDB" id="A0A0W1RC03"/>
<feature type="transmembrane region" description="Helical" evidence="7">
    <location>
        <begin position="138"/>
        <end position="165"/>
    </location>
</feature>
<dbReference type="EMBL" id="LOPU01000017">
    <property type="protein sequence ID" value="KTG10584.1"/>
    <property type="molecule type" value="Genomic_DNA"/>
</dbReference>
<feature type="transmembrane region" description="Helical" evidence="7">
    <location>
        <begin position="317"/>
        <end position="347"/>
    </location>
</feature>
<evidence type="ECO:0000313" key="9">
    <source>
        <dbReference type="EMBL" id="KTG10584.1"/>
    </source>
</evidence>
<evidence type="ECO:0000259" key="8">
    <source>
        <dbReference type="Pfam" id="PF06808"/>
    </source>
</evidence>
<evidence type="ECO:0000256" key="7">
    <source>
        <dbReference type="SAM" id="Phobius"/>
    </source>
</evidence>
<evidence type="ECO:0000256" key="6">
    <source>
        <dbReference type="ARBA" id="ARBA00023136"/>
    </source>
</evidence>
<reference evidence="9 10" key="1">
    <citation type="submission" date="2015-12" db="EMBL/GenBank/DDBJ databases">
        <title>Haloprofundus marisrubri gen. nov., sp. nov., an extremely halophilic archaeon isolated from the Discovery deep brine-seawater interface in the Red Sea.</title>
        <authorList>
            <person name="Zhang G."/>
            <person name="Stingl U."/>
            <person name="Rashid M."/>
        </authorList>
    </citation>
    <scope>NUCLEOTIDE SEQUENCE [LARGE SCALE GENOMIC DNA]</scope>
    <source>
        <strain evidence="9 10">SB9</strain>
    </source>
</reference>
<proteinExistence type="predicted"/>
<evidence type="ECO:0000313" key="10">
    <source>
        <dbReference type="Proteomes" id="UP000054387"/>
    </source>
</evidence>
<feature type="transmembrane region" description="Helical" evidence="7">
    <location>
        <begin position="6"/>
        <end position="38"/>
    </location>
</feature>
<feature type="transmembrane region" description="Helical" evidence="7">
    <location>
        <begin position="359"/>
        <end position="383"/>
    </location>
</feature>
<dbReference type="PIRSF" id="PIRSF006066">
    <property type="entry name" value="HI0050"/>
    <property type="match status" value="1"/>
</dbReference>
<evidence type="ECO:0000256" key="2">
    <source>
        <dbReference type="ARBA" id="ARBA00022475"/>
    </source>
</evidence>
<dbReference type="PANTHER" id="PTHR33362:SF3">
    <property type="entry name" value="SIALIC ACID TRAP TRANSPORTER PERMEASE PROTEIN SIAT"/>
    <property type="match status" value="1"/>
</dbReference>
<feature type="domain" description="TRAP C4-dicarboxylate transport system permease DctM subunit" evidence="8">
    <location>
        <begin position="12"/>
        <end position="419"/>
    </location>
</feature>
<sequence>MVEFNAGLLVVLAFLVLVLIRTPVFIALAVPPIVYIFVKGFPLVFPAQRMVRMLDSYTLLAIPLFIFVGSLMNHGEITDKIFDFANSLVGHFDGGLAQVNIFTSLIFSGISGSALADIGGIGRILIRAMENEGYDKSYAAALTSASATVGPIFPPSIPLIIYGLVAQVSVLSLLIAGALPAVFAVITLMIGTAWIAKRDGLPNNGESLSARRVLSTMRAALPALLTPLVLLAGMFSGLFGPTEAAAFTTVYIILVNALYYRVLNLRYIWDAGVETVQTTGTVVIILGSAGLFSWVIAAENVDNIFATLLFSVSQNPLVVLLLVNILLLVLGLFLDPIAAMIMSIPIVVPPLTQLGIDPVHIGVIMVFNLMLGLLTPPLGLSIFLSADVADVPVSEVIKETKAYYVLLLVVLLVITYVPTVSLLLPSLMN</sequence>
<keyword evidence="3" id="KW-0997">Cell inner membrane</keyword>
<dbReference type="GO" id="GO:0022857">
    <property type="term" value="F:transmembrane transporter activity"/>
    <property type="evidence" value="ECO:0007669"/>
    <property type="project" value="TreeGrafter"/>
</dbReference>
<dbReference type="Pfam" id="PF06808">
    <property type="entry name" value="DctM"/>
    <property type="match status" value="1"/>
</dbReference>
<keyword evidence="6 7" id="KW-0472">Membrane</keyword>
<evidence type="ECO:0000256" key="4">
    <source>
        <dbReference type="ARBA" id="ARBA00022692"/>
    </source>
</evidence>
<keyword evidence="4 7" id="KW-0812">Transmembrane</keyword>
<accession>A0A0W1RC03</accession>
<feature type="transmembrane region" description="Helical" evidence="7">
    <location>
        <begin position="275"/>
        <end position="297"/>
    </location>
</feature>
<dbReference type="PANTHER" id="PTHR33362">
    <property type="entry name" value="SIALIC ACID TRAP TRANSPORTER PERMEASE PROTEIN SIAT-RELATED"/>
    <property type="match status" value="1"/>
</dbReference>
<protein>
    <submittedName>
        <fullName evidence="9">ABC transporter permease</fullName>
    </submittedName>
</protein>
<keyword evidence="10" id="KW-1185">Reference proteome</keyword>
<feature type="transmembrane region" description="Helical" evidence="7">
    <location>
        <begin position="171"/>
        <end position="196"/>
    </location>
</feature>
<dbReference type="InterPro" id="IPR010656">
    <property type="entry name" value="DctM"/>
</dbReference>
<comment type="caution">
    <text evidence="9">The sequence shown here is derived from an EMBL/GenBank/DDBJ whole genome shotgun (WGS) entry which is preliminary data.</text>
</comment>
<evidence type="ECO:0000256" key="1">
    <source>
        <dbReference type="ARBA" id="ARBA00004429"/>
    </source>
</evidence>
<evidence type="ECO:0000256" key="5">
    <source>
        <dbReference type="ARBA" id="ARBA00022989"/>
    </source>
</evidence>
<evidence type="ECO:0000256" key="3">
    <source>
        <dbReference type="ARBA" id="ARBA00022519"/>
    </source>
</evidence>
<dbReference type="Proteomes" id="UP000054387">
    <property type="component" value="Unassembled WGS sequence"/>
</dbReference>
<dbReference type="NCBIfam" id="TIGR00786">
    <property type="entry name" value="dctM"/>
    <property type="match status" value="1"/>
</dbReference>
<keyword evidence="2" id="KW-1003">Cell membrane</keyword>
<comment type="subcellular location">
    <subcellularLocation>
        <location evidence="1">Cell inner membrane</location>
        <topology evidence="1">Multi-pass membrane protein</topology>
    </subcellularLocation>
</comment>
<feature type="transmembrane region" description="Helical" evidence="7">
    <location>
        <begin position="50"/>
        <end position="72"/>
    </location>
</feature>